<dbReference type="OrthoDB" id="5150354at2"/>
<protein>
    <recommendedName>
        <fullName evidence="6">DUF3060 domain-containing protein</fullName>
    </recommendedName>
</protein>
<feature type="region of interest" description="Disordered" evidence="1">
    <location>
        <begin position="34"/>
        <end position="71"/>
    </location>
</feature>
<evidence type="ECO:0000256" key="1">
    <source>
        <dbReference type="SAM" id="MobiDB-lite"/>
    </source>
</evidence>
<dbReference type="AlphaFoldDB" id="A0A4Q2M2F3"/>
<evidence type="ECO:0008006" key="6">
    <source>
        <dbReference type="Google" id="ProtNLM"/>
    </source>
</evidence>
<dbReference type="EMBL" id="JACCBI010000001">
    <property type="protein sequence ID" value="NYD68571.1"/>
    <property type="molecule type" value="Genomic_DNA"/>
</dbReference>
<dbReference type="EMBL" id="SDPM01000006">
    <property type="protein sequence ID" value="RXZ85949.1"/>
    <property type="molecule type" value="Genomic_DNA"/>
</dbReference>
<proteinExistence type="predicted"/>
<comment type="caution">
    <text evidence="3">The sequence shown here is derived from an EMBL/GenBank/DDBJ whole genome shotgun (WGS) entry which is preliminary data.</text>
</comment>
<evidence type="ECO:0000313" key="3">
    <source>
        <dbReference type="EMBL" id="RXZ85949.1"/>
    </source>
</evidence>
<dbReference type="RefSeq" id="WP_129175501.1">
    <property type="nucleotide sequence ID" value="NZ_JACCBI010000001.1"/>
</dbReference>
<evidence type="ECO:0000313" key="5">
    <source>
        <dbReference type="Proteomes" id="UP000581087"/>
    </source>
</evidence>
<gene>
    <name evidence="2" type="ORF">BJ972_003090</name>
    <name evidence="3" type="ORF">ESP50_12115</name>
</gene>
<sequence length="190" mass="19005">MNITRRNPALASALLGTALVGTLALTGCTLELSPDGARSTSATSPAPETSAPAPESTAPDADEQTDDGGEALTEGDAVASREQYRAAASQQITCPTGTVDVQATAQVIELVDDCDTVTVSADGGVLVARSIGSLTITGAVATVFVDDIGSITVDVGADAATVLWESGNPTITDASIASTLLPIDQMVSGR</sequence>
<dbReference type="Proteomes" id="UP000292686">
    <property type="component" value="Unassembled WGS sequence"/>
</dbReference>
<dbReference type="Proteomes" id="UP000581087">
    <property type="component" value="Unassembled WGS sequence"/>
</dbReference>
<keyword evidence="4" id="KW-1185">Reference proteome</keyword>
<evidence type="ECO:0000313" key="4">
    <source>
        <dbReference type="Proteomes" id="UP000292686"/>
    </source>
</evidence>
<feature type="compositionally biased region" description="Acidic residues" evidence="1">
    <location>
        <begin position="60"/>
        <end position="69"/>
    </location>
</feature>
<feature type="compositionally biased region" description="Low complexity" evidence="1">
    <location>
        <begin position="39"/>
        <end position="59"/>
    </location>
</feature>
<name>A0A4Q2M2F3_9MICO</name>
<reference evidence="2 5" key="2">
    <citation type="submission" date="2020-07" db="EMBL/GenBank/DDBJ databases">
        <title>Sequencing the genomes of 1000 actinobacteria strains.</title>
        <authorList>
            <person name="Klenk H.-P."/>
        </authorList>
    </citation>
    <scope>NUCLEOTIDE SEQUENCE [LARGE SCALE GENOMIC DNA]</scope>
    <source>
        <strain evidence="2 5">DSM 23870</strain>
    </source>
</reference>
<accession>A0A4Q2M2F3</accession>
<reference evidence="3 4" key="1">
    <citation type="submission" date="2019-01" db="EMBL/GenBank/DDBJ databases">
        <title>Agromyces.</title>
        <authorList>
            <person name="Li J."/>
        </authorList>
    </citation>
    <scope>NUCLEOTIDE SEQUENCE [LARGE SCALE GENOMIC DNA]</scope>
    <source>
        <strain evidence="3 4">DSM 23870</strain>
    </source>
</reference>
<dbReference type="PROSITE" id="PS51257">
    <property type="entry name" value="PROKAR_LIPOPROTEIN"/>
    <property type="match status" value="1"/>
</dbReference>
<organism evidence="3 4">
    <name type="scientific">Agromyces atrinae</name>
    <dbReference type="NCBI Taxonomy" id="592376"/>
    <lineage>
        <taxon>Bacteria</taxon>
        <taxon>Bacillati</taxon>
        <taxon>Actinomycetota</taxon>
        <taxon>Actinomycetes</taxon>
        <taxon>Micrococcales</taxon>
        <taxon>Microbacteriaceae</taxon>
        <taxon>Agromyces</taxon>
    </lineage>
</organism>
<evidence type="ECO:0000313" key="2">
    <source>
        <dbReference type="EMBL" id="NYD68571.1"/>
    </source>
</evidence>